<comment type="caution">
    <text evidence="18">The sequence shown here is derived from an EMBL/GenBank/DDBJ whole genome shotgun (WGS) entry which is preliminary data.</text>
</comment>
<evidence type="ECO:0000256" key="8">
    <source>
        <dbReference type="ARBA" id="ARBA00022741"/>
    </source>
</evidence>
<evidence type="ECO:0000256" key="13">
    <source>
        <dbReference type="ARBA" id="ARBA00025217"/>
    </source>
</evidence>
<dbReference type="Gene3D" id="1.10.730.10">
    <property type="entry name" value="Isoleucyl-tRNA Synthetase, Domain 1"/>
    <property type="match status" value="1"/>
</dbReference>
<comment type="cofactor">
    <cofactor evidence="1 15">
        <name>Zn(2+)</name>
        <dbReference type="ChEBI" id="CHEBI:29105"/>
    </cofactor>
</comment>
<dbReference type="PRINTS" id="PR00984">
    <property type="entry name" value="TRNASYNTHILE"/>
</dbReference>
<evidence type="ECO:0000313" key="19">
    <source>
        <dbReference type="Proteomes" id="UP000230251"/>
    </source>
</evidence>
<dbReference type="FunFam" id="3.40.50.620:FF:000075">
    <property type="entry name" value="Isoleucine--tRNA ligase"/>
    <property type="match status" value="1"/>
</dbReference>
<evidence type="ECO:0000256" key="12">
    <source>
        <dbReference type="ARBA" id="ARBA00023146"/>
    </source>
</evidence>
<evidence type="ECO:0000256" key="14">
    <source>
        <dbReference type="ARBA" id="ARBA00048359"/>
    </source>
</evidence>
<keyword evidence="12 15" id="KW-0030">Aminoacyl-tRNA synthetase</keyword>
<accession>A0A2M8EPM5</accession>
<feature type="short sequence motif" description="'KMSKS' region" evidence="15">
    <location>
        <begin position="599"/>
        <end position="603"/>
    </location>
</feature>
<dbReference type="GO" id="GO:0004822">
    <property type="term" value="F:isoleucine-tRNA ligase activity"/>
    <property type="evidence" value="ECO:0007669"/>
    <property type="project" value="UniProtKB-UniRule"/>
</dbReference>
<evidence type="ECO:0000256" key="5">
    <source>
        <dbReference type="ARBA" id="ARBA00022490"/>
    </source>
</evidence>
<dbReference type="PROSITE" id="PS00178">
    <property type="entry name" value="AA_TRNA_LIGASE_I"/>
    <property type="match status" value="1"/>
</dbReference>
<evidence type="ECO:0000256" key="3">
    <source>
        <dbReference type="ARBA" id="ARBA00007078"/>
    </source>
</evidence>
<dbReference type="HAMAP" id="MF_02003">
    <property type="entry name" value="Ile_tRNA_synth_type2"/>
    <property type="match status" value="1"/>
</dbReference>
<dbReference type="Pfam" id="PF19302">
    <property type="entry name" value="DUF5915"/>
    <property type="match status" value="1"/>
</dbReference>
<comment type="catalytic activity">
    <reaction evidence="14 15">
        <text>tRNA(Ile) + L-isoleucine + ATP = L-isoleucyl-tRNA(Ile) + AMP + diphosphate</text>
        <dbReference type="Rhea" id="RHEA:11060"/>
        <dbReference type="Rhea" id="RHEA-COMP:9666"/>
        <dbReference type="Rhea" id="RHEA-COMP:9695"/>
        <dbReference type="ChEBI" id="CHEBI:30616"/>
        <dbReference type="ChEBI" id="CHEBI:33019"/>
        <dbReference type="ChEBI" id="CHEBI:58045"/>
        <dbReference type="ChEBI" id="CHEBI:78442"/>
        <dbReference type="ChEBI" id="CHEBI:78528"/>
        <dbReference type="ChEBI" id="CHEBI:456215"/>
        <dbReference type="EC" id="6.1.1.5"/>
    </reaction>
</comment>
<keyword evidence="11 15" id="KW-0648">Protein biosynthesis</keyword>
<dbReference type="InterPro" id="IPR033709">
    <property type="entry name" value="Anticodon_Ile_ABEc"/>
</dbReference>
<comment type="function">
    <text evidence="13 15">Catalyzes the attachment of isoleucine to tRNA(Ile). As IleRS can inadvertently accommodate and process structurally similar amino acids such as valine, to avoid such errors it has two additional distinct tRNA(Ile)-dependent editing activities. One activity is designated as 'pretransfer' editing and involves the hydrolysis of activated Val-AMP. The other activity is designated 'posttransfer' editing and involves deacylation of mischarged Val-tRNA(Ile).</text>
</comment>
<dbReference type="InterPro" id="IPR014729">
    <property type="entry name" value="Rossmann-like_a/b/a_fold"/>
</dbReference>
<dbReference type="InterPro" id="IPR002301">
    <property type="entry name" value="Ile-tRNA-ligase"/>
</dbReference>
<dbReference type="FunFam" id="3.40.50.620:FF:000063">
    <property type="entry name" value="Isoleucine--tRNA ligase"/>
    <property type="match status" value="1"/>
</dbReference>
<evidence type="ECO:0000256" key="2">
    <source>
        <dbReference type="ARBA" id="ARBA00004496"/>
    </source>
</evidence>
<evidence type="ECO:0000256" key="10">
    <source>
        <dbReference type="ARBA" id="ARBA00022840"/>
    </source>
</evidence>
<dbReference type="Gene3D" id="3.40.50.620">
    <property type="entry name" value="HUPs"/>
    <property type="match status" value="2"/>
</dbReference>
<keyword evidence="9 15" id="KW-0862">Zinc</keyword>
<organism evidence="18 19">
    <name type="scientific">Candidatus Uhrbacteria bacterium CG_4_9_14_0_2_um_filter_41_50</name>
    <dbReference type="NCBI Taxonomy" id="1975031"/>
    <lineage>
        <taxon>Bacteria</taxon>
        <taxon>Candidatus Uhriibacteriota</taxon>
    </lineage>
</organism>
<comment type="similarity">
    <text evidence="3 15">Belongs to the class-I aminoacyl-tRNA synthetase family. IleS type 2 subfamily.</text>
</comment>
<evidence type="ECO:0000259" key="17">
    <source>
        <dbReference type="Pfam" id="PF08264"/>
    </source>
</evidence>
<keyword evidence="6 15" id="KW-0436">Ligase</keyword>
<dbReference type="GO" id="GO:0000049">
    <property type="term" value="F:tRNA binding"/>
    <property type="evidence" value="ECO:0007669"/>
    <property type="project" value="InterPro"/>
</dbReference>
<dbReference type="InterPro" id="IPR002300">
    <property type="entry name" value="aa-tRNA-synth_Ia"/>
</dbReference>
<feature type="domain" description="Aminoacyl-tRNA synthetase class Ia" evidence="16">
    <location>
        <begin position="16"/>
        <end position="637"/>
    </location>
</feature>
<sequence length="959" mass="109888">MSDEKKLTHAEKEKEILKYWDKNQCFEKSVENRSEGNPYVFYDGPPFATGLPHYGHLVGGVIKDVVPRFWTMKGYRVERTWGWDCHGLPIENIVEKEQNLGSKKDIEEYGIAKFNDTCHSKVLMYAEEWKKVINRLGRWVDMDGAYKTMDFEYMESIWWVFKSLWDKGLIYEGRKPMHICPRCETVLSNFEVTDGYKDVIDISVFVTLPILDGKFKGAKLVAWTTTPWTLPGNVLAAVNSNMKYALIENEGQKYIMLEKKAEHLLPQGLVAETFSGQDLIDAKYQPLFEIFKDHKDAFRVVGADFVTDEDGTGVVHIAPGFGEDDMELGKKEGVEPIMHVAMNGQFVEELVTDLEAEGYTVKDIPVRKKEDPNDVDIQIIKYLAHHNRLLAKEKITHSYPHCWRCDTPLLNYSTSSWFVRVTEIKDKLVTTNKEINWVPENIKEGRFGKWLEGARDWAISRSRYWGAPLPVWRSEDGDVICVGSSEELAELSGKKLDNLHKHIVDEVVIEKDGKKYHRIDEVLDCWFESGSMPYAQLHYPFENEQKFDRGFPAEFIAEGQDQTRGWFYTLHILSNALFKMPAFKNVIVNGIVLAEDGKKMSKKLNNYPDPMEVMEKYGADAVRYYLMSTPVVKAENLRFSEAGVDEVSKKFINIMRNVLSFYQLYAEHDDSRDPKAEHVLDAWILSRLNQTLQEETEAMEAYELADAARTLQNFVTDLSTWYVRRSRDRVKIDGEDRVEALSTLRTVLETFAKMVAPFMPFLGEDIYQGIKGDFAGSEARMSVHLENWPEAENIAEKILEDMGQTRALVSRALDDREEAGRPIKQVLAKMAVSVPSGKIENGYLEVMKEEVNVKEITVSEGELSVKLDIELTPELVREGMAREVTRKLNQMRKEAGMTIEDRINVHIDSESDLVKQMVEEFAGVIADGALATSVSFSCNDEVKQQSEFRAAEQDIWLGF</sequence>
<dbReference type="GO" id="GO:0005737">
    <property type="term" value="C:cytoplasm"/>
    <property type="evidence" value="ECO:0007669"/>
    <property type="project" value="UniProtKB-SubCell"/>
</dbReference>
<evidence type="ECO:0000256" key="4">
    <source>
        <dbReference type="ARBA" id="ARBA00011245"/>
    </source>
</evidence>
<dbReference type="PANTHER" id="PTHR42780:SF1">
    <property type="entry name" value="ISOLEUCINE--TRNA LIGASE, CYTOPLASMIC"/>
    <property type="match status" value="1"/>
</dbReference>
<dbReference type="CDD" id="cd00818">
    <property type="entry name" value="IleRS_core"/>
    <property type="match status" value="1"/>
</dbReference>
<evidence type="ECO:0000256" key="1">
    <source>
        <dbReference type="ARBA" id="ARBA00001947"/>
    </source>
</evidence>
<feature type="binding site" evidence="15">
    <location>
        <position position="602"/>
    </location>
    <ligand>
        <name>ATP</name>
        <dbReference type="ChEBI" id="CHEBI:30616"/>
    </ligand>
</feature>
<keyword evidence="8 15" id="KW-0547">Nucleotide-binding</keyword>
<feature type="domain" description="Methionyl/Valyl/Leucyl/Isoleucyl-tRNA synthetase anticodon-binding" evidence="17">
    <location>
        <begin position="681"/>
        <end position="805"/>
    </location>
</feature>
<evidence type="ECO:0000313" key="18">
    <source>
        <dbReference type="EMBL" id="PJC24674.1"/>
    </source>
</evidence>
<keyword evidence="7 15" id="KW-0479">Metal-binding</keyword>
<evidence type="ECO:0000256" key="15">
    <source>
        <dbReference type="HAMAP-Rule" id="MF_02003"/>
    </source>
</evidence>
<dbReference type="EC" id="6.1.1.5" evidence="15"/>
<dbReference type="InterPro" id="IPR023586">
    <property type="entry name" value="Ile-tRNA-ligase_type2"/>
</dbReference>
<keyword evidence="5 15" id="KW-0963">Cytoplasm</keyword>
<evidence type="ECO:0000256" key="9">
    <source>
        <dbReference type="ARBA" id="ARBA00022833"/>
    </source>
</evidence>
<dbReference type="InterPro" id="IPR013155">
    <property type="entry name" value="M/V/L/I-tRNA-synth_anticd-bd"/>
</dbReference>
<protein>
    <recommendedName>
        <fullName evidence="15">Isoleucine--tRNA ligase</fullName>
        <ecNumber evidence="15">6.1.1.5</ecNumber>
    </recommendedName>
    <alternativeName>
        <fullName evidence="15">Isoleucyl-tRNA synthetase</fullName>
        <shortName evidence="15">IleRS</shortName>
    </alternativeName>
</protein>
<reference evidence="19" key="1">
    <citation type="submission" date="2017-09" db="EMBL/GenBank/DDBJ databases">
        <title>Depth-based differentiation of microbial function through sediment-hosted aquifers and enrichment of novel symbionts in the deep terrestrial subsurface.</title>
        <authorList>
            <person name="Probst A.J."/>
            <person name="Ladd B."/>
            <person name="Jarett J.K."/>
            <person name="Geller-Mcgrath D.E."/>
            <person name="Sieber C.M.K."/>
            <person name="Emerson J.B."/>
            <person name="Anantharaman K."/>
            <person name="Thomas B.C."/>
            <person name="Malmstrom R."/>
            <person name="Stieglmeier M."/>
            <person name="Klingl A."/>
            <person name="Woyke T."/>
            <person name="Ryan C.M."/>
            <person name="Banfield J.F."/>
        </authorList>
    </citation>
    <scope>NUCLEOTIDE SEQUENCE [LARGE SCALE GENOMIC DNA]</scope>
</reference>
<dbReference type="GO" id="GO:0006428">
    <property type="term" value="P:isoleucyl-tRNA aminoacylation"/>
    <property type="evidence" value="ECO:0007669"/>
    <property type="project" value="UniProtKB-UniRule"/>
</dbReference>
<dbReference type="CDD" id="cd07961">
    <property type="entry name" value="Anticodon_Ia_Ile_ABEc"/>
    <property type="match status" value="1"/>
</dbReference>
<name>A0A2M8EPM5_9BACT</name>
<evidence type="ECO:0000259" key="16">
    <source>
        <dbReference type="Pfam" id="PF00133"/>
    </source>
</evidence>
<dbReference type="SUPFAM" id="SSF52374">
    <property type="entry name" value="Nucleotidylyl transferase"/>
    <property type="match status" value="1"/>
</dbReference>
<dbReference type="SUPFAM" id="SSF47323">
    <property type="entry name" value="Anticodon-binding domain of a subclass of class I aminoacyl-tRNA synthetases"/>
    <property type="match status" value="1"/>
</dbReference>
<keyword evidence="10 15" id="KW-0067">ATP-binding</keyword>
<comment type="subunit">
    <text evidence="4 15">Monomer.</text>
</comment>
<dbReference type="InterPro" id="IPR001412">
    <property type="entry name" value="aa-tRNA-synth_I_CS"/>
</dbReference>
<gene>
    <name evidence="15" type="primary">ileS</name>
    <name evidence="18" type="ORF">CO057_01550</name>
</gene>
<dbReference type="NCBIfam" id="TIGR00392">
    <property type="entry name" value="ileS"/>
    <property type="match status" value="1"/>
</dbReference>
<dbReference type="GO" id="GO:0005524">
    <property type="term" value="F:ATP binding"/>
    <property type="evidence" value="ECO:0007669"/>
    <property type="project" value="UniProtKB-UniRule"/>
</dbReference>
<comment type="subcellular location">
    <subcellularLocation>
        <location evidence="2 15">Cytoplasm</location>
    </subcellularLocation>
</comment>
<evidence type="ECO:0000256" key="7">
    <source>
        <dbReference type="ARBA" id="ARBA00022723"/>
    </source>
</evidence>
<dbReference type="GO" id="GO:0002161">
    <property type="term" value="F:aminoacyl-tRNA deacylase activity"/>
    <property type="evidence" value="ECO:0007669"/>
    <property type="project" value="InterPro"/>
</dbReference>
<proteinExistence type="inferred from homology"/>
<dbReference type="InterPro" id="IPR009008">
    <property type="entry name" value="Val/Leu/Ile-tRNA-synth_edit"/>
</dbReference>
<evidence type="ECO:0000256" key="11">
    <source>
        <dbReference type="ARBA" id="ARBA00022917"/>
    </source>
</evidence>
<dbReference type="GO" id="GO:0008270">
    <property type="term" value="F:zinc ion binding"/>
    <property type="evidence" value="ECO:0007669"/>
    <property type="project" value="UniProtKB-UniRule"/>
</dbReference>
<dbReference type="EMBL" id="PFSI01000024">
    <property type="protein sequence ID" value="PJC24674.1"/>
    <property type="molecule type" value="Genomic_DNA"/>
</dbReference>
<dbReference type="InterPro" id="IPR009080">
    <property type="entry name" value="tRNAsynth_Ia_anticodon-bd"/>
</dbReference>
<dbReference type="Proteomes" id="UP000230251">
    <property type="component" value="Unassembled WGS sequence"/>
</dbReference>
<feature type="short sequence motif" description="'HIGH' region" evidence="15">
    <location>
        <begin position="46"/>
        <end position="56"/>
    </location>
</feature>
<dbReference type="AlphaFoldDB" id="A0A2M8EPM5"/>
<dbReference type="SUPFAM" id="SSF50677">
    <property type="entry name" value="ValRS/IleRS/LeuRS editing domain"/>
    <property type="match status" value="1"/>
</dbReference>
<comment type="domain">
    <text evidence="15">IleRS has two distinct active sites: one for aminoacylation and one for editing. The misactivated valine is translocated from the active site to the editing site, which sterically excludes the correctly activated isoleucine. The single editing site contains two valyl binding pockets, one specific for each substrate (Val-AMP or Val-tRNA(Ile)).</text>
</comment>
<evidence type="ECO:0000256" key="6">
    <source>
        <dbReference type="ARBA" id="ARBA00022598"/>
    </source>
</evidence>
<dbReference type="Pfam" id="PF00133">
    <property type="entry name" value="tRNA-synt_1"/>
    <property type="match status" value="1"/>
</dbReference>
<dbReference type="PANTHER" id="PTHR42780">
    <property type="entry name" value="SOLEUCYL-TRNA SYNTHETASE"/>
    <property type="match status" value="1"/>
</dbReference>
<dbReference type="Pfam" id="PF08264">
    <property type="entry name" value="Anticodon_1"/>
    <property type="match status" value="1"/>
</dbReference>
<dbReference type="Gene3D" id="3.90.740.10">
    <property type="entry name" value="Valyl/Leucyl/Isoleucyl-tRNA synthetase, editing domain"/>
    <property type="match status" value="1"/>
</dbReference>